<dbReference type="PANTHER" id="PTHR10357">
    <property type="entry name" value="ALPHA-AMYLASE FAMILY MEMBER"/>
    <property type="match status" value="1"/>
</dbReference>
<comment type="cofactor">
    <cofactor evidence="1">
        <name>Ca(2+)</name>
        <dbReference type="ChEBI" id="CHEBI:29108"/>
    </cofactor>
</comment>
<dbReference type="EMBL" id="CP034183">
    <property type="protein sequence ID" value="AZI42457.1"/>
    <property type="molecule type" value="Genomic_DNA"/>
</dbReference>
<evidence type="ECO:0000256" key="2">
    <source>
        <dbReference type="ARBA" id="ARBA00008061"/>
    </source>
</evidence>
<dbReference type="KEGG" id="dph:EHF33_06590"/>
<dbReference type="Pfam" id="PF00128">
    <property type="entry name" value="Alpha-amylase"/>
    <property type="match status" value="2"/>
</dbReference>
<dbReference type="SMART" id="SM00642">
    <property type="entry name" value="Aamy"/>
    <property type="match status" value="1"/>
</dbReference>
<gene>
    <name evidence="8" type="ORF">EHF33_06590</name>
</gene>
<evidence type="ECO:0000256" key="1">
    <source>
        <dbReference type="ARBA" id="ARBA00001913"/>
    </source>
</evidence>
<feature type="chain" id="PRO_5018213437" evidence="6">
    <location>
        <begin position="22"/>
        <end position="1013"/>
    </location>
</feature>
<protein>
    <submittedName>
        <fullName evidence="8">Alpha-amylase</fullName>
    </submittedName>
</protein>
<dbReference type="InterPro" id="IPR013783">
    <property type="entry name" value="Ig-like_fold"/>
</dbReference>
<dbReference type="PRINTS" id="PR00110">
    <property type="entry name" value="ALPHAAMYLASE"/>
</dbReference>
<feature type="domain" description="Fibronectin type-III" evidence="7">
    <location>
        <begin position="527"/>
        <end position="629"/>
    </location>
</feature>
<evidence type="ECO:0000256" key="6">
    <source>
        <dbReference type="SAM" id="SignalP"/>
    </source>
</evidence>
<dbReference type="InterPro" id="IPR006046">
    <property type="entry name" value="Alpha_amylase"/>
</dbReference>
<evidence type="ECO:0000256" key="5">
    <source>
        <dbReference type="RuleBase" id="RU003615"/>
    </source>
</evidence>
<keyword evidence="4 6" id="KW-0732">Signal</keyword>
<dbReference type="InterPro" id="IPR003961">
    <property type="entry name" value="FN3_dom"/>
</dbReference>
<dbReference type="InterPro" id="IPR006047">
    <property type="entry name" value="GH13_cat_dom"/>
</dbReference>
<dbReference type="OrthoDB" id="53578at2"/>
<reference evidence="8 9" key="1">
    <citation type="submission" date="2018-11" db="EMBL/GenBank/DDBJ databases">
        <title>Deinococcus shelandsis sp. nov., isolated from South Shetland Islands soil of Antarctica.</title>
        <authorList>
            <person name="Tian J."/>
        </authorList>
    </citation>
    <scope>NUCLEOTIDE SEQUENCE [LARGE SCALE GENOMIC DNA]</scope>
    <source>
        <strain evidence="8 9">S14-83T</strain>
    </source>
</reference>
<proteinExistence type="inferred from homology"/>
<dbReference type="SUPFAM" id="SSF51445">
    <property type="entry name" value="(Trans)glycosidases"/>
    <property type="match status" value="1"/>
</dbReference>
<dbReference type="CDD" id="cd00063">
    <property type="entry name" value="FN3"/>
    <property type="match status" value="1"/>
</dbReference>
<dbReference type="Gene3D" id="2.60.40.1180">
    <property type="entry name" value="Golgi alpha-mannosidase II"/>
    <property type="match status" value="1"/>
</dbReference>
<dbReference type="Gene3D" id="2.60.40.10">
    <property type="entry name" value="Immunoglobulins"/>
    <property type="match status" value="1"/>
</dbReference>
<dbReference type="GO" id="GO:0004556">
    <property type="term" value="F:alpha-amylase activity"/>
    <property type="evidence" value="ECO:0007669"/>
    <property type="project" value="InterPro"/>
</dbReference>
<dbReference type="InterPro" id="IPR017853">
    <property type="entry name" value="GH"/>
</dbReference>
<dbReference type="AlphaFoldDB" id="A0A3G8YE03"/>
<dbReference type="Gene3D" id="3.20.20.80">
    <property type="entry name" value="Glycosidases"/>
    <property type="match status" value="1"/>
</dbReference>
<dbReference type="SUPFAM" id="SSF49265">
    <property type="entry name" value="Fibronectin type III"/>
    <property type="match status" value="1"/>
</dbReference>
<accession>A0A3G8YE03</accession>
<keyword evidence="9" id="KW-1185">Reference proteome</keyword>
<name>A0A3G8YE03_9DEIO</name>
<dbReference type="Proteomes" id="UP000276417">
    <property type="component" value="Chromosome 1"/>
</dbReference>
<organism evidence="8 9">
    <name type="scientific">Deinococcus psychrotolerans</name>
    <dbReference type="NCBI Taxonomy" id="2489213"/>
    <lineage>
        <taxon>Bacteria</taxon>
        <taxon>Thermotogati</taxon>
        <taxon>Deinococcota</taxon>
        <taxon>Deinococci</taxon>
        <taxon>Deinococcales</taxon>
        <taxon>Deinococcaceae</taxon>
        <taxon>Deinococcus</taxon>
    </lineage>
</organism>
<evidence type="ECO:0000256" key="4">
    <source>
        <dbReference type="ARBA" id="ARBA00022729"/>
    </source>
</evidence>
<evidence type="ECO:0000259" key="7">
    <source>
        <dbReference type="PROSITE" id="PS50853"/>
    </source>
</evidence>
<dbReference type="InterPro" id="IPR036116">
    <property type="entry name" value="FN3_sf"/>
</dbReference>
<evidence type="ECO:0000313" key="9">
    <source>
        <dbReference type="Proteomes" id="UP000276417"/>
    </source>
</evidence>
<evidence type="ECO:0000313" key="8">
    <source>
        <dbReference type="EMBL" id="AZI42457.1"/>
    </source>
</evidence>
<feature type="signal peptide" evidence="6">
    <location>
        <begin position="1"/>
        <end position="21"/>
    </location>
</feature>
<dbReference type="PROSITE" id="PS50853">
    <property type="entry name" value="FN3"/>
    <property type="match status" value="1"/>
</dbReference>
<keyword evidence="3" id="KW-0479">Metal-binding</keyword>
<sequence>MTISMLGKRLGALALLSLTLAACNPAPPPPSGAQQWQDEVIYFALTDRFSNGDTSNDNGSNRNAGDVADKTNPLGWHGGDFKGLTDKINSGYFKALGVTTLWVSPVVLQVPAIPVNDGPNKGKLFAGYHGYWAEDFKAVDPHFGSLAEFKTLISAAHASGLKVIQDIVVNHAGYGATLTTQHPEWFHTDAECKVAVNTRTDCPLAGLPDFKQDIPAVTTFLNDFVKYWRSNTAIDGFRIDTMQHVPDSYWQQFFAAGGAGDASKIWSVGEVFNGEPSFLANYMKLGSPSVFDFPLYYAVTDQLSSAGGNLAAIGDVFAKDGAYPDASRLTTFVDNHDVTRFITQVTNKGGSADEAQQRLNLALSLIYTVRGTPSIYQGTENAAPGKGDPYNYPLGEGNREDMVFSGTPVLQSRLAALAKARKDYPALRRGAQQELYRSGSVYAFRRVVSGSDPVVVVLNNSNAAVDLSTLGGGIALLGTFSGSLNEITGQTSTLSVLNGRLIGSVPARSALMLSGKAGGNTGSVVINPALPEVSSLSAKAGDGAVGLTWTPSTDSAVSGYRVYATPAGGKESQLNFAPIAAYQGSYVASGVGNGTAYSFRVVTVDSQGKESTGVSASATPSTSATTDVTFTVDARTQGNGPIELRRFDTGSQVAYPMTQTGRGVWKTTIALPLYRDITFKFGNNAAYAKNSGYEGPNQDNRKLNTGLSTSYSGTFDFISVPVPTSSLEGKVTGGGKPLSGALLTASGNGADANLNYGFSFPDGSFTVLTAAGAQKLSASSADLPPVTKDAVAPAKDLTVELSAPPVITPPSGLKYKIDGDLSDWSAAPLKLSSPSAGVFGDNNNWLTLLADSDATYLYLAYTYKVDGNKAILYLDTKPGGATKADGFDAWKQAASFSAAQPDFFLARYNNEAPELRQVISDSATSVLNANNYAVATSGTLPDQTVEVAIPWSALGLSGKPAGGVNLYGGIFGGDGYGAGDIVPDAGSTPAGANTIGSSGDNRKVTFSVPLNLP</sequence>
<dbReference type="RefSeq" id="WP_124869092.1">
    <property type="nucleotide sequence ID" value="NZ_CP034183.1"/>
</dbReference>
<evidence type="ECO:0000256" key="3">
    <source>
        <dbReference type="ARBA" id="ARBA00022723"/>
    </source>
</evidence>
<dbReference type="SUPFAM" id="SSF49344">
    <property type="entry name" value="CBD9-like"/>
    <property type="match status" value="1"/>
</dbReference>
<dbReference type="PANTHER" id="PTHR10357:SF215">
    <property type="entry name" value="ALPHA-AMYLASE 1"/>
    <property type="match status" value="1"/>
</dbReference>
<dbReference type="InterPro" id="IPR013780">
    <property type="entry name" value="Glyco_hydro_b"/>
</dbReference>
<dbReference type="GO" id="GO:0005975">
    <property type="term" value="P:carbohydrate metabolic process"/>
    <property type="evidence" value="ECO:0007669"/>
    <property type="project" value="InterPro"/>
</dbReference>
<comment type="similarity">
    <text evidence="2 5">Belongs to the glycosyl hydrolase 13 family.</text>
</comment>
<dbReference type="Pfam" id="PF00041">
    <property type="entry name" value="fn3"/>
    <property type="match status" value="1"/>
</dbReference>
<dbReference type="GO" id="GO:0046872">
    <property type="term" value="F:metal ion binding"/>
    <property type="evidence" value="ECO:0007669"/>
    <property type="project" value="UniProtKB-KW"/>
</dbReference>